<dbReference type="SUPFAM" id="SSF81901">
    <property type="entry name" value="HCP-like"/>
    <property type="match status" value="1"/>
</dbReference>
<accession>M2XTY3</accession>
<evidence type="ECO:0000313" key="5">
    <source>
        <dbReference type="Proteomes" id="UP000030680"/>
    </source>
</evidence>
<dbReference type="GO" id="GO:0080008">
    <property type="term" value="C:Cul4-RING E3 ubiquitin ligase complex"/>
    <property type="evidence" value="ECO:0007669"/>
    <property type="project" value="TreeGrafter"/>
</dbReference>
<dbReference type="SUPFAM" id="SSF50978">
    <property type="entry name" value="WD40 repeat-like"/>
    <property type="match status" value="1"/>
</dbReference>
<dbReference type="PROSITE" id="PS50082">
    <property type="entry name" value="WD_REPEATS_2"/>
    <property type="match status" value="1"/>
</dbReference>
<dbReference type="InterPro" id="IPR015943">
    <property type="entry name" value="WD40/YVTN_repeat-like_dom_sf"/>
</dbReference>
<dbReference type="GeneID" id="17086057"/>
<dbReference type="InterPro" id="IPR001680">
    <property type="entry name" value="WD40_rpt"/>
</dbReference>
<evidence type="ECO:0000256" key="2">
    <source>
        <dbReference type="ARBA" id="ARBA00022737"/>
    </source>
</evidence>
<organism evidence="4 5">
    <name type="scientific">Galdieria sulphuraria</name>
    <name type="common">Red alga</name>
    <dbReference type="NCBI Taxonomy" id="130081"/>
    <lineage>
        <taxon>Eukaryota</taxon>
        <taxon>Rhodophyta</taxon>
        <taxon>Bangiophyceae</taxon>
        <taxon>Galdieriales</taxon>
        <taxon>Galdieriaceae</taxon>
        <taxon>Galdieria</taxon>
    </lineage>
</organism>
<reference evidence="5" key="1">
    <citation type="journal article" date="2013" name="Science">
        <title>Gene transfer from bacteria and archaea facilitated evolution of an extremophilic eukaryote.</title>
        <authorList>
            <person name="Schonknecht G."/>
            <person name="Chen W.H."/>
            <person name="Ternes C.M."/>
            <person name="Barbier G.G."/>
            <person name="Shrestha R.P."/>
            <person name="Stanke M."/>
            <person name="Brautigam A."/>
            <person name="Baker B.J."/>
            <person name="Banfield J.F."/>
            <person name="Garavito R.M."/>
            <person name="Carr K."/>
            <person name="Wilkerson C."/>
            <person name="Rensing S.A."/>
            <person name="Gagneul D."/>
            <person name="Dickenson N.E."/>
            <person name="Oesterhelt C."/>
            <person name="Lercher M.J."/>
            <person name="Weber A.P."/>
        </authorList>
    </citation>
    <scope>NUCLEOTIDE SEQUENCE [LARGE SCALE GENOMIC DNA]</scope>
    <source>
        <strain evidence="5">074W</strain>
    </source>
</reference>
<dbReference type="Gramene" id="EME27123">
    <property type="protein sequence ID" value="EME27123"/>
    <property type="gene ID" value="Gasu_53430"/>
</dbReference>
<dbReference type="InterPro" id="IPR045151">
    <property type="entry name" value="DCAF8"/>
</dbReference>
<dbReference type="Pfam" id="PF00400">
    <property type="entry name" value="WD40"/>
    <property type="match status" value="3"/>
</dbReference>
<dbReference type="Proteomes" id="UP000030680">
    <property type="component" value="Unassembled WGS sequence"/>
</dbReference>
<sequence length="682" mass="78965">MSLLPCVTSLSALIDYRERFVCKRNYWELDNILSHSSFFQKLENIATLKGHSGCVNRLSFNEEGSLLLSGSDDCRLLVWDVAEGTLRDQVETGHDRNIFGVRFIPCTNDRLLASGAMDCTVRVSSLDGRPEKLFEVHEDRVKTIDVERRNPNLIFSASEDGRVYQIDLRTPEDPVKVVEISRTMVKSAMLNPNFPFELVVSCNDPYIYVYDRRMSFDRPKANYCPSHLRYERLPFSTFSCFNESGTAIAASYCYEGIYVFSTQNITSLETVEEQFNFAPERQQSPTLRNLRRVFHDLLLAYEYFNKDQFGKALIWISKACDIYYWNQLMLCRWILYCLRGWPGDIDAAFPDLKNLREQKNSNVTDQPALLISPHIVFPFCWGLLDLRYILQHLKFARSVSSDMEENVNDILKRVQDQQTKFVTELDELEETFPLERWWSTIGIRLTRDTLLLTKQHVYDFMHYWIGIMMHKLYSLSQKLRKEVAELLQDASIRRREEEREETLVQSVHTSMLTMKESVVYSTLPSLRDRSSRLCYHRRFLGHLSVNTDIKEVNFISGKYPCVLSGSDDGHFYVWSLDSGMLLGSYKADSDAVNCVLPHPYQPLIATSGIESNIKLWSPSACHNNIDEDEMEKLMQSNVDKLNEIRGRPQDIVGTQFFLQMLGSILAPEDQRIRYGGGVCTLH</sequence>
<name>M2XTY3_GALSU</name>
<dbReference type="PROSITE" id="PS50294">
    <property type="entry name" value="WD_REPEATS_REGION"/>
    <property type="match status" value="1"/>
</dbReference>
<dbReference type="PANTHER" id="PTHR15574:SF40">
    <property type="entry name" value="WD AND TETRATRICOPEPTIDE REPEATS PROTEIN 1"/>
    <property type="match status" value="1"/>
</dbReference>
<dbReference type="AlphaFoldDB" id="M2XTY3"/>
<evidence type="ECO:0000256" key="3">
    <source>
        <dbReference type="PROSITE-ProRule" id="PRU00221"/>
    </source>
</evidence>
<dbReference type="PROSITE" id="PS00678">
    <property type="entry name" value="WD_REPEATS_1"/>
    <property type="match status" value="1"/>
</dbReference>
<dbReference type="GO" id="GO:0005737">
    <property type="term" value="C:cytoplasm"/>
    <property type="evidence" value="ECO:0007669"/>
    <property type="project" value="TreeGrafter"/>
</dbReference>
<feature type="repeat" description="WD" evidence="3">
    <location>
        <begin position="48"/>
        <end position="89"/>
    </location>
</feature>
<proteinExistence type="predicted"/>
<dbReference type="InterPro" id="IPR019775">
    <property type="entry name" value="WD40_repeat_CS"/>
</dbReference>
<dbReference type="PANTHER" id="PTHR15574">
    <property type="entry name" value="WD REPEAT DOMAIN-CONTAINING FAMILY"/>
    <property type="match status" value="1"/>
</dbReference>
<keyword evidence="1 3" id="KW-0853">WD repeat</keyword>
<keyword evidence="2" id="KW-0677">Repeat</keyword>
<dbReference type="OrthoDB" id="4508at2759"/>
<dbReference type="EMBL" id="KB454537">
    <property type="protein sequence ID" value="EME27123.1"/>
    <property type="molecule type" value="Genomic_DNA"/>
</dbReference>
<evidence type="ECO:0000256" key="1">
    <source>
        <dbReference type="ARBA" id="ARBA00022574"/>
    </source>
</evidence>
<dbReference type="SMART" id="SM00320">
    <property type="entry name" value="WD40"/>
    <property type="match status" value="6"/>
</dbReference>
<evidence type="ECO:0000313" key="4">
    <source>
        <dbReference type="EMBL" id="EME27123.1"/>
    </source>
</evidence>
<protein>
    <submittedName>
        <fullName evidence="4">WD and tetratricopeptide repeats protein 1 isoform 2</fullName>
    </submittedName>
</protein>
<dbReference type="GO" id="GO:0045717">
    <property type="term" value="P:negative regulation of fatty acid biosynthetic process"/>
    <property type="evidence" value="ECO:0007669"/>
    <property type="project" value="TreeGrafter"/>
</dbReference>
<gene>
    <name evidence="4" type="ORF">Gasu_53430</name>
</gene>
<keyword evidence="5" id="KW-1185">Reference proteome</keyword>
<dbReference type="InterPro" id="IPR036322">
    <property type="entry name" value="WD40_repeat_dom_sf"/>
</dbReference>
<dbReference type="Gene3D" id="2.130.10.10">
    <property type="entry name" value="YVTN repeat-like/Quinoprotein amine dehydrogenase"/>
    <property type="match status" value="2"/>
</dbReference>
<dbReference type="RefSeq" id="XP_005703643.1">
    <property type="nucleotide sequence ID" value="XM_005703586.1"/>
</dbReference>
<dbReference type="KEGG" id="gsl:Gasu_53430"/>